<keyword evidence="2" id="KW-1185">Reference proteome</keyword>
<evidence type="ECO:0000313" key="2">
    <source>
        <dbReference type="Proteomes" id="UP001164761"/>
    </source>
</evidence>
<name>A0ABY6ZCU2_9BACL</name>
<protein>
    <recommendedName>
        <fullName evidence="3">Nudix hydrolase domain-containing protein</fullName>
    </recommendedName>
</protein>
<dbReference type="EMBL" id="CP104067">
    <property type="protein sequence ID" value="WAH40603.1"/>
    <property type="molecule type" value="Genomic_DNA"/>
</dbReference>
<reference evidence="1" key="1">
    <citation type="submission" date="2022-08" db="EMBL/GenBank/DDBJ databases">
        <title>Alicyclobacillus fastidiosus DSM 17978, complete genome.</title>
        <authorList>
            <person name="Wang Q."/>
            <person name="Cai R."/>
            <person name="Wang Z."/>
        </authorList>
    </citation>
    <scope>NUCLEOTIDE SEQUENCE</scope>
    <source>
        <strain evidence="1">DSM 17978</strain>
    </source>
</reference>
<accession>A0ABY6ZCU2</accession>
<sequence>MTHVVDHIFLCDVLDEHKIGTGTAPDEDYIGIEWIPVKELCKHRFFPAALIPPIIEVAEGGAVCHGVYTGDIN</sequence>
<proteinExistence type="predicted"/>
<evidence type="ECO:0008006" key="3">
    <source>
        <dbReference type="Google" id="ProtNLM"/>
    </source>
</evidence>
<dbReference type="RefSeq" id="WP_268004504.1">
    <property type="nucleotide sequence ID" value="NZ_BSUT01000001.1"/>
</dbReference>
<dbReference type="Proteomes" id="UP001164761">
    <property type="component" value="Chromosome"/>
</dbReference>
<gene>
    <name evidence="1" type="ORF">NZD89_20125</name>
</gene>
<organism evidence="1 2">
    <name type="scientific">Alicyclobacillus fastidiosus</name>
    <dbReference type="NCBI Taxonomy" id="392011"/>
    <lineage>
        <taxon>Bacteria</taxon>
        <taxon>Bacillati</taxon>
        <taxon>Bacillota</taxon>
        <taxon>Bacilli</taxon>
        <taxon>Bacillales</taxon>
        <taxon>Alicyclobacillaceae</taxon>
        <taxon>Alicyclobacillus</taxon>
    </lineage>
</organism>
<evidence type="ECO:0000313" key="1">
    <source>
        <dbReference type="EMBL" id="WAH40603.1"/>
    </source>
</evidence>